<dbReference type="PRINTS" id="PR00080">
    <property type="entry name" value="SDRFAMILY"/>
</dbReference>
<reference evidence="5" key="1">
    <citation type="submission" date="2016-10" db="EMBL/GenBank/DDBJ databases">
        <authorList>
            <person name="Varghese N."/>
            <person name="Submissions S."/>
        </authorList>
    </citation>
    <scope>NUCLEOTIDE SEQUENCE [LARGE SCALE GENOMIC DNA]</scope>
    <source>
        <strain evidence="5">CGMCC 1.2747</strain>
    </source>
</reference>
<gene>
    <name evidence="4" type="ORF">SAMN04488062_103183</name>
</gene>
<keyword evidence="1" id="KW-0521">NADP</keyword>
<protein>
    <submittedName>
        <fullName evidence="4">NAD(P)-dependent dehydrogenase, short-chain alcohol dehydrogenase family</fullName>
    </submittedName>
</protein>
<evidence type="ECO:0000256" key="3">
    <source>
        <dbReference type="RuleBase" id="RU000363"/>
    </source>
</evidence>
<organism evidence="4 5">
    <name type="scientific">Flavobacterium omnivorum</name>
    <dbReference type="NCBI Taxonomy" id="178355"/>
    <lineage>
        <taxon>Bacteria</taxon>
        <taxon>Pseudomonadati</taxon>
        <taxon>Bacteroidota</taxon>
        <taxon>Flavobacteriia</taxon>
        <taxon>Flavobacteriales</taxon>
        <taxon>Flavobacteriaceae</taxon>
        <taxon>Flavobacterium</taxon>
    </lineage>
</organism>
<dbReference type="Proteomes" id="UP000199274">
    <property type="component" value="Unassembled WGS sequence"/>
</dbReference>
<accession>A0A1G7YFV7</accession>
<keyword evidence="5" id="KW-1185">Reference proteome</keyword>
<dbReference type="EMBL" id="FNDB01000003">
    <property type="protein sequence ID" value="SDG95226.1"/>
    <property type="molecule type" value="Genomic_DNA"/>
</dbReference>
<dbReference type="Gene3D" id="3.40.50.720">
    <property type="entry name" value="NAD(P)-binding Rossmann-like Domain"/>
    <property type="match status" value="1"/>
</dbReference>
<evidence type="ECO:0000313" key="4">
    <source>
        <dbReference type="EMBL" id="SDG95226.1"/>
    </source>
</evidence>
<dbReference type="InterPro" id="IPR036291">
    <property type="entry name" value="NAD(P)-bd_dom_sf"/>
</dbReference>
<keyword evidence="2" id="KW-0560">Oxidoreductase</keyword>
<sequence length="225" mass="24921">MNFKNKIVLITGANSGIGNALAEKLIAEKYYVIGTSRNGKIENIKSKNLFVVALDVTNQKSIENANKLIRNKFNGIDILVNNAGIGPDLDKTEPDLESLRATFETNVFGLVNFTETVLDLVNQNGKILNISSIMATLNRTAKIDSTAYRMSKAALNMYTKTLSARLKDRNIDVNSIHPGWVNTKLSTKGAPLSTEFSANGIFKLIETEMKTGTFWNAELQEEMLW</sequence>
<dbReference type="InterPro" id="IPR002347">
    <property type="entry name" value="SDR_fam"/>
</dbReference>
<evidence type="ECO:0000256" key="2">
    <source>
        <dbReference type="ARBA" id="ARBA00023002"/>
    </source>
</evidence>
<name>A0A1G7YFV7_9FLAO</name>
<dbReference type="AlphaFoldDB" id="A0A1G7YFV7"/>
<dbReference type="OrthoDB" id="5786478at2"/>
<comment type="similarity">
    <text evidence="3">Belongs to the short-chain dehydrogenases/reductases (SDR) family.</text>
</comment>
<dbReference type="PANTHER" id="PTHR43544:SF7">
    <property type="entry name" value="NADB-LER2"/>
    <property type="match status" value="1"/>
</dbReference>
<dbReference type="InterPro" id="IPR051468">
    <property type="entry name" value="Fungal_SecMetab_SDRs"/>
</dbReference>
<proteinExistence type="inferred from homology"/>
<evidence type="ECO:0000256" key="1">
    <source>
        <dbReference type="ARBA" id="ARBA00022857"/>
    </source>
</evidence>
<dbReference type="PANTHER" id="PTHR43544">
    <property type="entry name" value="SHORT-CHAIN DEHYDROGENASE/REDUCTASE"/>
    <property type="match status" value="1"/>
</dbReference>
<dbReference type="SUPFAM" id="SSF51735">
    <property type="entry name" value="NAD(P)-binding Rossmann-fold domains"/>
    <property type="match status" value="1"/>
</dbReference>
<dbReference type="GO" id="GO:0005737">
    <property type="term" value="C:cytoplasm"/>
    <property type="evidence" value="ECO:0007669"/>
    <property type="project" value="TreeGrafter"/>
</dbReference>
<dbReference type="PRINTS" id="PR00081">
    <property type="entry name" value="GDHRDH"/>
</dbReference>
<evidence type="ECO:0000313" key="5">
    <source>
        <dbReference type="Proteomes" id="UP000199274"/>
    </source>
</evidence>
<dbReference type="GO" id="GO:0016491">
    <property type="term" value="F:oxidoreductase activity"/>
    <property type="evidence" value="ECO:0007669"/>
    <property type="project" value="UniProtKB-KW"/>
</dbReference>
<dbReference type="Pfam" id="PF00106">
    <property type="entry name" value="adh_short"/>
    <property type="match status" value="1"/>
</dbReference>
<dbReference type="RefSeq" id="WP_091255783.1">
    <property type="nucleotide sequence ID" value="NZ_FNDB01000003.1"/>
</dbReference>
<dbReference type="STRING" id="178355.SAMN04488062_103183"/>